<evidence type="ECO:0000256" key="4">
    <source>
        <dbReference type="ARBA" id="ARBA00022840"/>
    </source>
</evidence>
<feature type="region of interest" description="Disordered" evidence="5">
    <location>
        <begin position="324"/>
        <end position="345"/>
    </location>
</feature>
<evidence type="ECO:0000256" key="1">
    <source>
        <dbReference type="ARBA" id="ARBA00005417"/>
    </source>
</evidence>
<dbReference type="Pfam" id="PF13732">
    <property type="entry name" value="DrrA1-3_C"/>
    <property type="match status" value="1"/>
</dbReference>
<dbReference type="InterPro" id="IPR017871">
    <property type="entry name" value="ABC_transporter-like_CS"/>
</dbReference>
<comment type="similarity">
    <text evidence="1">Belongs to the ABC transporter superfamily.</text>
</comment>
<dbReference type="SMART" id="SM00382">
    <property type="entry name" value="AAA"/>
    <property type="match status" value="1"/>
</dbReference>
<dbReference type="CDD" id="cd03230">
    <property type="entry name" value="ABC_DR_subfamily_A"/>
    <property type="match status" value="1"/>
</dbReference>
<name>A0ABU2G8T0_9EURY</name>
<dbReference type="PROSITE" id="PS00211">
    <property type="entry name" value="ABC_TRANSPORTER_1"/>
    <property type="match status" value="1"/>
</dbReference>
<evidence type="ECO:0000313" key="7">
    <source>
        <dbReference type="EMBL" id="MDS0297213.1"/>
    </source>
</evidence>
<evidence type="ECO:0000256" key="3">
    <source>
        <dbReference type="ARBA" id="ARBA00022741"/>
    </source>
</evidence>
<dbReference type="InterPro" id="IPR025302">
    <property type="entry name" value="DrrA1/2-like_C"/>
</dbReference>
<feature type="domain" description="ABC transporter" evidence="6">
    <location>
        <begin position="20"/>
        <end position="251"/>
    </location>
</feature>
<reference evidence="7 8" key="1">
    <citation type="submission" date="2022-06" db="EMBL/GenBank/DDBJ databases">
        <title>Halogeometricum sp. a new haloarchaeum isolate from saline soil.</title>
        <authorList>
            <person name="Strakova D."/>
            <person name="Galisteo C."/>
            <person name="Sanchez-Porro C."/>
            <person name="Ventosa A."/>
        </authorList>
    </citation>
    <scope>NUCLEOTIDE SEQUENCE [LARGE SCALE GENOMIC DNA]</scope>
    <source>
        <strain evidence="7 8">S1BR25-6</strain>
    </source>
</reference>
<keyword evidence="8" id="KW-1185">Reference proteome</keyword>
<dbReference type="InterPro" id="IPR003593">
    <property type="entry name" value="AAA+_ATPase"/>
</dbReference>
<keyword evidence="3" id="KW-0547">Nucleotide-binding</keyword>
<evidence type="ECO:0000313" key="8">
    <source>
        <dbReference type="Proteomes" id="UP001257060"/>
    </source>
</evidence>
<feature type="compositionally biased region" description="Acidic residues" evidence="5">
    <location>
        <begin position="329"/>
        <end position="339"/>
    </location>
</feature>
<dbReference type="RefSeq" id="WP_310921997.1">
    <property type="nucleotide sequence ID" value="NZ_JAMQOP010000001.1"/>
</dbReference>
<evidence type="ECO:0000256" key="2">
    <source>
        <dbReference type="ARBA" id="ARBA00022448"/>
    </source>
</evidence>
<dbReference type="GO" id="GO:0005524">
    <property type="term" value="F:ATP binding"/>
    <property type="evidence" value="ECO:0007669"/>
    <property type="project" value="UniProtKB-KW"/>
</dbReference>
<dbReference type="EMBL" id="JAMQOP010000001">
    <property type="protein sequence ID" value="MDS0297213.1"/>
    <property type="molecule type" value="Genomic_DNA"/>
</dbReference>
<evidence type="ECO:0000259" key="6">
    <source>
        <dbReference type="PROSITE" id="PS50893"/>
    </source>
</evidence>
<keyword evidence="4 7" id="KW-0067">ATP-binding</keyword>
<protein>
    <submittedName>
        <fullName evidence="7">ABC transporter ATP-binding protein</fullName>
    </submittedName>
</protein>
<dbReference type="PROSITE" id="PS50893">
    <property type="entry name" value="ABC_TRANSPORTER_2"/>
    <property type="match status" value="1"/>
</dbReference>
<comment type="caution">
    <text evidence="7">The sequence shown here is derived from an EMBL/GenBank/DDBJ whole genome shotgun (WGS) entry which is preliminary data.</text>
</comment>
<dbReference type="Proteomes" id="UP001257060">
    <property type="component" value="Unassembled WGS sequence"/>
</dbReference>
<accession>A0ABU2G8T0</accession>
<evidence type="ECO:0000256" key="5">
    <source>
        <dbReference type="SAM" id="MobiDB-lite"/>
    </source>
</evidence>
<dbReference type="SUPFAM" id="SSF52540">
    <property type="entry name" value="P-loop containing nucleoside triphosphate hydrolases"/>
    <property type="match status" value="1"/>
</dbReference>
<sequence>MAAIELDGVTKRFEEGGRLSRLLDSVRNAERSDDVTAVRNLSLTVEEGEVFGFLGPNGAGKSTTINMLLDFVRPTEGAIRVLGFDARAESVDVRARTGVLPEGFDVYDRLTGRQHVEFAASSKRLDENEAEIDAVLERVGIADAADRKAGGYSKGMRQRLALAMALVGDPDLLVLDEPSSGLDPAGAKEMRDIVAEEAERGTTVFFSSHILEQVDAVCDRVGIMREGELVAVDSVDSLREKSDADATLRVEVSGDVSALNAEAVTALDGVHSVTVDDAADSLTVSCVGDAKMAVIDELESQGLDVTDFETREASLEDLFLSYTGHGVDGTDETSDESADGQEARA</sequence>
<dbReference type="Pfam" id="PF00005">
    <property type="entry name" value="ABC_tran"/>
    <property type="match status" value="1"/>
</dbReference>
<dbReference type="InterPro" id="IPR027417">
    <property type="entry name" value="P-loop_NTPase"/>
</dbReference>
<organism evidence="7 8">
    <name type="scientific">Halogeometricum salsisoli</name>
    <dbReference type="NCBI Taxonomy" id="2950536"/>
    <lineage>
        <taxon>Archaea</taxon>
        <taxon>Methanobacteriati</taxon>
        <taxon>Methanobacteriota</taxon>
        <taxon>Stenosarchaea group</taxon>
        <taxon>Halobacteria</taxon>
        <taxon>Halobacteriales</taxon>
        <taxon>Haloferacaceae</taxon>
        <taxon>Halogeometricum</taxon>
    </lineage>
</organism>
<dbReference type="PANTHER" id="PTHR43335:SF4">
    <property type="entry name" value="ABC TRANSPORTER, ATP-BINDING PROTEIN"/>
    <property type="match status" value="1"/>
</dbReference>
<dbReference type="Gene3D" id="3.40.50.300">
    <property type="entry name" value="P-loop containing nucleotide triphosphate hydrolases"/>
    <property type="match status" value="1"/>
</dbReference>
<gene>
    <name evidence="7" type="ORF">NDI76_00465</name>
</gene>
<dbReference type="InterPro" id="IPR003439">
    <property type="entry name" value="ABC_transporter-like_ATP-bd"/>
</dbReference>
<keyword evidence="2" id="KW-0813">Transport</keyword>
<proteinExistence type="inferred from homology"/>
<dbReference type="PANTHER" id="PTHR43335">
    <property type="entry name" value="ABC TRANSPORTER, ATP-BINDING PROTEIN"/>
    <property type="match status" value="1"/>
</dbReference>